<dbReference type="Proteomes" id="UP000326396">
    <property type="component" value="Linkage Group LG19"/>
</dbReference>
<proteinExistence type="predicted"/>
<comment type="caution">
    <text evidence="2">The sequence shown here is derived from an EMBL/GenBank/DDBJ whole genome shotgun (WGS) entry which is preliminary data.</text>
</comment>
<accession>A0A5N6NK70</accession>
<keyword evidence="1" id="KW-0732">Signal</keyword>
<evidence type="ECO:0000313" key="3">
    <source>
        <dbReference type="Proteomes" id="UP000326396"/>
    </source>
</evidence>
<sequence>MIILIAAVRGATFWTIVARPYSAIVICYPSPNTLEAIFTLKEAPLKALKAWSSKEHHTSSLAAIRVDLSLFRAVPEAAQALFRGFKAL</sequence>
<feature type="signal peptide" evidence="1">
    <location>
        <begin position="1"/>
        <end position="18"/>
    </location>
</feature>
<protein>
    <submittedName>
        <fullName evidence="2">Uncharacterized protein</fullName>
    </submittedName>
</protein>
<evidence type="ECO:0000256" key="1">
    <source>
        <dbReference type="SAM" id="SignalP"/>
    </source>
</evidence>
<dbReference type="AlphaFoldDB" id="A0A5N6NK70"/>
<keyword evidence="3" id="KW-1185">Reference proteome</keyword>
<name>A0A5N6NK70_9ASTR</name>
<evidence type="ECO:0000313" key="2">
    <source>
        <dbReference type="EMBL" id="KAD4888900.1"/>
    </source>
</evidence>
<organism evidence="2 3">
    <name type="scientific">Mikania micrantha</name>
    <name type="common">bitter vine</name>
    <dbReference type="NCBI Taxonomy" id="192012"/>
    <lineage>
        <taxon>Eukaryota</taxon>
        <taxon>Viridiplantae</taxon>
        <taxon>Streptophyta</taxon>
        <taxon>Embryophyta</taxon>
        <taxon>Tracheophyta</taxon>
        <taxon>Spermatophyta</taxon>
        <taxon>Magnoliopsida</taxon>
        <taxon>eudicotyledons</taxon>
        <taxon>Gunneridae</taxon>
        <taxon>Pentapetalae</taxon>
        <taxon>asterids</taxon>
        <taxon>campanulids</taxon>
        <taxon>Asterales</taxon>
        <taxon>Asteraceae</taxon>
        <taxon>Asteroideae</taxon>
        <taxon>Heliantheae alliance</taxon>
        <taxon>Eupatorieae</taxon>
        <taxon>Mikania</taxon>
    </lineage>
</organism>
<dbReference type="EMBL" id="SZYD01000011">
    <property type="protein sequence ID" value="KAD4888900.1"/>
    <property type="molecule type" value="Genomic_DNA"/>
</dbReference>
<gene>
    <name evidence="2" type="ORF">E3N88_20973</name>
</gene>
<reference evidence="2 3" key="1">
    <citation type="submission" date="2019-05" db="EMBL/GenBank/DDBJ databases">
        <title>Mikania micrantha, genome provides insights into the molecular mechanism of rapid growth.</title>
        <authorList>
            <person name="Liu B."/>
        </authorList>
    </citation>
    <scope>NUCLEOTIDE SEQUENCE [LARGE SCALE GENOMIC DNA]</scope>
    <source>
        <strain evidence="2">NLD-2019</strain>
        <tissue evidence="2">Leaf</tissue>
    </source>
</reference>
<feature type="chain" id="PRO_5024278694" evidence="1">
    <location>
        <begin position="19"/>
        <end position="88"/>
    </location>
</feature>